<sequence length="138" mass="15442">MRTRGYSIGNYIVGVICRTRRRCLATSSAGSCPSSPQRDSSSKATRNTLTRPVTIKQSNNFRPLHSRSASVSHHHHPHKWKNELLDNEENSSTYQTKKSATSEIYEILTGKFQPPISPPTTLLTININIATTPFRASF</sequence>
<reference evidence="2 3" key="1">
    <citation type="journal article" date="2012" name="PLoS Pathog.">
        <title>Diverse lifestyles and strategies of plant pathogenesis encoded in the genomes of eighteen Dothideomycetes fungi.</title>
        <authorList>
            <person name="Ohm R.A."/>
            <person name="Feau N."/>
            <person name="Henrissat B."/>
            <person name="Schoch C.L."/>
            <person name="Horwitz B.A."/>
            <person name="Barry K.W."/>
            <person name="Condon B.J."/>
            <person name="Copeland A.C."/>
            <person name="Dhillon B."/>
            <person name="Glaser F."/>
            <person name="Hesse C.N."/>
            <person name="Kosti I."/>
            <person name="LaButti K."/>
            <person name="Lindquist E.A."/>
            <person name="Lucas S."/>
            <person name="Salamov A.A."/>
            <person name="Bradshaw R.E."/>
            <person name="Ciuffetti L."/>
            <person name="Hamelin R.C."/>
            <person name="Kema G.H.J."/>
            <person name="Lawrence C."/>
            <person name="Scott J.A."/>
            <person name="Spatafora J.W."/>
            <person name="Turgeon B.G."/>
            <person name="de Wit P.J.G.M."/>
            <person name="Zhong S."/>
            <person name="Goodwin S.B."/>
            <person name="Grigoriev I.V."/>
        </authorList>
    </citation>
    <scope>NUCLEOTIDE SEQUENCE [LARGE SCALE GENOMIC DNA]</scope>
    <source>
        <strain evidence="2 3">SO2202</strain>
    </source>
</reference>
<dbReference type="RefSeq" id="XP_016760454.1">
    <property type="nucleotide sequence ID" value="XM_016905917.1"/>
</dbReference>
<dbReference type="AlphaFoldDB" id="N1QG88"/>
<proteinExistence type="predicted"/>
<feature type="compositionally biased region" description="Polar residues" evidence="1">
    <location>
        <begin position="43"/>
        <end position="61"/>
    </location>
</feature>
<feature type="region of interest" description="Disordered" evidence="1">
    <location>
        <begin position="26"/>
        <end position="97"/>
    </location>
</feature>
<dbReference type="GeneID" id="27903054"/>
<dbReference type="EMBL" id="KB456265">
    <property type="protein sequence ID" value="EMF12333.1"/>
    <property type="molecule type" value="Genomic_DNA"/>
</dbReference>
<evidence type="ECO:0000313" key="3">
    <source>
        <dbReference type="Proteomes" id="UP000016931"/>
    </source>
</evidence>
<dbReference type="OrthoDB" id="4138492at2759"/>
<dbReference type="HOGENOM" id="CLU_1856556_0_0_1"/>
<evidence type="ECO:0000313" key="2">
    <source>
        <dbReference type="EMBL" id="EMF12333.1"/>
    </source>
</evidence>
<protein>
    <submittedName>
        <fullName evidence="2">Uncharacterized protein</fullName>
    </submittedName>
</protein>
<evidence type="ECO:0000256" key="1">
    <source>
        <dbReference type="SAM" id="MobiDB-lite"/>
    </source>
</evidence>
<gene>
    <name evidence="2" type="ORF">SEPMUDRAFT_150018</name>
</gene>
<dbReference type="Proteomes" id="UP000016931">
    <property type="component" value="Unassembled WGS sequence"/>
</dbReference>
<accession>N1QG88</accession>
<keyword evidence="3" id="KW-1185">Reference proteome</keyword>
<name>N1QG88_SPHMS</name>
<organism evidence="2 3">
    <name type="scientific">Sphaerulina musiva (strain SO2202)</name>
    <name type="common">Poplar stem canker fungus</name>
    <name type="synonym">Septoria musiva</name>
    <dbReference type="NCBI Taxonomy" id="692275"/>
    <lineage>
        <taxon>Eukaryota</taxon>
        <taxon>Fungi</taxon>
        <taxon>Dikarya</taxon>
        <taxon>Ascomycota</taxon>
        <taxon>Pezizomycotina</taxon>
        <taxon>Dothideomycetes</taxon>
        <taxon>Dothideomycetidae</taxon>
        <taxon>Mycosphaerellales</taxon>
        <taxon>Mycosphaerellaceae</taxon>
        <taxon>Sphaerulina</taxon>
    </lineage>
</organism>